<accession>F8F5K1</accession>
<dbReference type="HOGENOM" id="CLU_3255055_0_0_9"/>
<dbReference type="KEGG" id="pms:KNP414_02613"/>
<dbReference type="EMBL" id="CP002869">
    <property type="protein sequence ID" value="AEI41174.1"/>
    <property type="molecule type" value="Genomic_DNA"/>
</dbReference>
<evidence type="ECO:0000313" key="1">
    <source>
        <dbReference type="EMBL" id="AEI41174.1"/>
    </source>
</evidence>
<sequence>MVFFRNIRMEERRSDPVNGCFEGCFILSHNPLAGGHANPIQV</sequence>
<reference evidence="2" key="1">
    <citation type="submission" date="2011-06" db="EMBL/GenBank/DDBJ databases">
        <title>Complete genome sequence of Paenibacillus mucilaginosus KNP414.</title>
        <authorList>
            <person name="Wang J."/>
            <person name="Hu S."/>
            <person name="Hu X."/>
            <person name="Zhang B."/>
            <person name="Dong D."/>
            <person name="Zhang S."/>
            <person name="Zhao K."/>
            <person name="Wu D."/>
        </authorList>
    </citation>
    <scope>NUCLEOTIDE SEQUENCE [LARGE SCALE GENOMIC DNA]</scope>
    <source>
        <strain evidence="2">KNP414</strain>
    </source>
</reference>
<evidence type="ECO:0000313" key="2">
    <source>
        <dbReference type="Proteomes" id="UP000006620"/>
    </source>
</evidence>
<protein>
    <submittedName>
        <fullName evidence="1">Uncharacterized protein</fullName>
    </submittedName>
</protein>
<reference evidence="1 2" key="2">
    <citation type="journal article" date="2013" name="Genome Announc.">
        <title>Genome Sequence of Growth-Improving Paenibacillus mucilaginosus Strain KNP414.</title>
        <authorList>
            <person name="Lu J.J."/>
            <person name="Wang J.F."/>
            <person name="Hu X.F."/>
        </authorList>
    </citation>
    <scope>NUCLEOTIDE SEQUENCE [LARGE SCALE GENOMIC DNA]</scope>
    <source>
        <strain evidence="1 2">KNP414</strain>
    </source>
</reference>
<dbReference type="AlphaFoldDB" id="F8F5K1"/>
<gene>
    <name evidence="1" type="ordered locus">KNP414_02613</name>
</gene>
<name>F8F5K1_PAEMK</name>
<proteinExistence type="predicted"/>
<dbReference type="Proteomes" id="UP000006620">
    <property type="component" value="Chromosome"/>
</dbReference>
<organism evidence="1 2">
    <name type="scientific">Paenibacillus mucilaginosus (strain KNP414)</name>
    <dbReference type="NCBI Taxonomy" id="1036673"/>
    <lineage>
        <taxon>Bacteria</taxon>
        <taxon>Bacillati</taxon>
        <taxon>Bacillota</taxon>
        <taxon>Bacilli</taxon>
        <taxon>Bacillales</taxon>
        <taxon>Paenibacillaceae</taxon>
        <taxon>Paenibacillus</taxon>
    </lineage>
</organism>